<keyword evidence="1" id="KW-0472">Membrane</keyword>
<keyword evidence="1" id="KW-0812">Transmembrane</keyword>
<protein>
    <submittedName>
        <fullName evidence="2">Uncharacterized protein</fullName>
    </submittedName>
</protein>
<keyword evidence="3" id="KW-1185">Reference proteome</keyword>
<feature type="transmembrane region" description="Helical" evidence="1">
    <location>
        <begin position="15"/>
        <end position="37"/>
    </location>
</feature>
<evidence type="ECO:0000313" key="2">
    <source>
        <dbReference type="EMBL" id="GBN56139.1"/>
    </source>
</evidence>
<reference evidence="2 3" key="1">
    <citation type="journal article" date="2019" name="Sci. Rep.">
        <title>Orb-weaving spider Araneus ventricosus genome elucidates the spidroin gene catalogue.</title>
        <authorList>
            <person name="Kono N."/>
            <person name="Nakamura H."/>
            <person name="Ohtoshi R."/>
            <person name="Moran D.A.P."/>
            <person name="Shinohara A."/>
            <person name="Yoshida Y."/>
            <person name="Fujiwara M."/>
            <person name="Mori M."/>
            <person name="Tomita M."/>
            <person name="Arakawa K."/>
        </authorList>
    </citation>
    <scope>NUCLEOTIDE SEQUENCE [LARGE SCALE GENOMIC DNA]</scope>
</reference>
<evidence type="ECO:0000313" key="3">
    <source>
        <dbReference type="Proteomes" id="UP000499080"/>
    </source>
</evidence>
<dbReference type="EMBL" id="BGPR01012456">
    <property type="protein sequence ID" value="GBN56139.1"/>
    <property type="molecule type" value="Genomic_DNA"/>
</dbReference>
<accession>A0A4Y2PY26</accession>
<comment type="caution">
    <text evidence="2">The sequence shown here is derived from an EMBL/GenBank/DDBJ whole genome shotgun (WGS) entry which is preliminary data.</text>
</comment>
<keyword evidence="1" id="KW-1133">Transmembrane helix</keyword>
<proteinExistence type="predicted"/>
<dbReference type="AlphaFoldDB" id="A0A4Y2PY26"/>
<evidence type="ECO:0000256" key="1">
    <source>
        <dbReference type="SAM" id="Phobius"/>
    </source>
</evidence>
<organism evidence="2 3">
    <name type="scientific">Araneus ventricosus</name>
    <name type="common">Orbweaver spider</name>
    <name type="synonym">Epeira ventricosa</name>
    <dbReference type="NCBI Taxonomy" id="182803"/>
    <lineage>
        <taxon>Eukaryota</taxon>
        <taxon>Metazoa</taxon>
        <taxon>Ecdysozoa</taxon>
        <taxon>Arthropoda</taxon>
        <taxon>Chelicerata</taxon>
        <taxon>Arachnida</taxon>
        <taxon>Araneae</taxon>
        <taxon>Araneomorphae</taxon>
        <taxon>Entelegynae</taxon>
        <taxon>Araneoidea</taxon>
        <taxon>Araneidae</taxon>
        <taxon>Araneus</taxon>
    </lineage>
</organism>
<sequence>MGVNLMAKPMGCQSYGAPILWGVNLMVCQTYGVSILWGAKLMGRQSLECHRLMGRQSWGAKLMGPILWSARLMGRQSYGVPNLWGANLMCQTYGVPILWGAKLMGRQSMEAKLMGLHQGAKLWGVQSYLSPNYIYYKTTTSRVSGGGRSAPASLRKGRKMLRKGGTNT</sequence>
<dbReference type="Proteomes" id="UP000499080">
    <property type="component" value="Unassembled WGS sequence"/>
</dbReference>
<name>A0A4Y2PY26_ARAVE</name>
<gene>
    <name evidence="2" type="ORF">AVEN_67249_1</name>
</gene>
<dbReference type="OrthoDB" id="410267at2759"/>